<organism evidence="1">
    <name type="scientific">Zea mays</name>
    <name type="common">Maize</name>
    <dbReference type="NCBI Taxonomy" id="4577"/>
    <lineage>
        <taxon>Eukaryota</taxon>
        <taxon>Viridiplantae</taxon>
        <taxon>Streptophyta</taxon>
        <taxon>Embryophyta</taxon>
        <taxon>Tracheophyta</taxon>
        <taxon>Spermatophyta</taxon>
        <taxon>Magnoliopsida</taxon>
        <taxon>Liliopsida</taxon>
        <taxon>Poales</taxon>
        <taxon>Poaceae</taxon>
        <taxon>PACMAD clade</taxon>
        <taxon>Panicoideae</taxon>
        <taxon>Andropogonodae</taxon>
        <taxon>Andropogoneae</taxon>
        <taxon>Tripsacinae</taxon>
        <taxon>Zea</taxon>
    </lineage>
</organism>
<dbReference type="AlphaFoldDB" id="A0A317Y2W1"/>
<gene>
    <name evidence="1" type="primary">VPS41_3</name>
    <name evidence="1" type="ORF">Zm00014a_032177</name>
</gene>
<dbReference type="Proteomes" id="UP000251960">
    <property type="component" value="Chromosome 1"/>
</dbReference>
<sequence>MAWSSYPLHGFMLVRRLAFSVRDLWNLFSSEAHAKLTRILHCFWTTLQGSCEDIGWLQRTRASLRSVDGIGRFKEILHEIRLRNRLVKIMTGYQTETSLRNGCIDILKADCVNLLVKYYHEARRGGTHGKHMDEETVCKNQVEQSLLITGFGYEHDDARMTNINLFKEFTALSRICTSEFSIILLGCPFLE</sequence>
<protein>
    <submittedName>
        <fullName evidence="1">Vacuolar protein sorting-associated protein 41</fullName>
    </submittedName>
</protein>
<name>A0A317Y2W1_MAIZE</name>
<dbReference type="EMBL" id="NCVQ01000001">
    <property type="protein sequence ID" value="PWZ52980.1"/>
    <property type="molecule type" value="Genomic_DNA"/>
</dbReference>
<accession>A0A317Y2W1</accession>
<dbReference type="ExpressionAtlas" id="A0A317Y2W1">
    <property type="expression patterns" value="baseline and differential"/>
</dbReference>
<proteinExistence type="predicted"/>
<evidence type="ECO:0000313" key="1">
    <source>
        <dbReference type="EMBL" id="PWZ52980.1"/>
    </source>
</evidence>
<reference evidence="1" key="1">
    <citation type="journal article" date="2018" name="Nat. Genet.">
        <title>Extensive intraspecific gene order and gene structural variations between Mo17 and other maize genomes.</title>
        <authorList>
            <person name="Sun S."/>
            <person name="Zhou Y."/>
            <person name="Chen J."/>
            <person name="Shi J."/>
            <person name="Zhao H."/>
            <person name="Zhao H."/>
            <person name="Song W."/>
            <person name="Zhang M."/>
            <person name="Cui Y."/>
            <person name="Dong X."/>
            <person name="Liu H."/>
            <person name="Ma X."/>
            <person name="Jiao Y."/>
            <person name="Wang B."/>
            <person name="Wei X."/>
            <person name="Stein J.C."/>
            <person name="Glaubitz J.C."/>
            <person name="Lu F."/>
            <person name="Yu G."/>
            <person name="Liang C."/>
            <person name="Fengler K."/>
            <person name="Li B."/>
            <person name="Rafalski A."/>
            <person name="Schnable P.S."/>
            <person name="Ware D.H."/>
            <person name="Buckler E.S."/>
            <person name="Lai J."/>
        </authorList>
    </citation>
    <scope>NUCLEOTIDE SEQUENCE [LARGE SCALE GENOMIC DNA]</scope>
    <source>
        <tissue evidence="1">Seedling</tissue>
    </source>
</reference>
<comment type="caution">
    <text evidence="1">The sequence shown here is derived from an EMBL/GenBank/DDBJ whole genome shotgun (WGS) entry which is preliminary data.</text>
</comment>